<feature type="transmembrane region" description="Helical" evidence="2">
    <location>
        <begin position="148"/>
        <end position="168"/>
    </location>
</feature>
<keyword evidence="2" id="KW-1133">Transmembrane helix</keyword>
<dbReference type="GO" id="GO:0005886">
    <property type="term" value="C:plasma membrane"/>
    <property type="evidence" value="ECO:0007669"/>
    <property type="project" value="TreeGrafter"/>
</dbReference>
<dbReference type="GO" id="GO:0006826">
    <property type="term" value="P:iron ion transport"/>
    <property type="evidence" value="ECO:0007669"/>
    <property type="project" value="TreeGrafter"/>
</dbReference>
<dbReference type="AlphaFoldDB" id="A0A8H4W673"/>
<dbReference type="PANTHER" id="PTHR32361:SF23">
    <property type="entry name" value="FERRIC-CHELATE REDUCTASE"/>
    <property type="match status" value="1"/>
</dbReference>
<comment type="caution">
    <text evidence="3">The sequence shown here is derived from an EMBL/GenBank/DDBJ whole genome shotgun (WGS) entry which is preliminary data.</text>
</comment>
<dbReference type="OrthoDB" id="17725at2759"/>
<dbReference type="PANTHER" id="PTHR32361">
    <property type="entry name" value="FERRIC/CUPRIC REDUCTASE TRANSMEMBRANE COMPONENT"/>
    <property type="match status" value="1"/>
</dbReference>
<keyword evidence="4" id="KW-1185">Reference proteome</keyword>
<sequence length="485" mass="52202">MDMGTGSSSSMSAGMVMGSTTMAMGTATTSMSMVTTGQASSANLPLSDPLCNSETYLTYKIAHLVSQAQISCASQYFYGNWASSYYVVILFLFTLAYAFRLIAYAKPRSSSKQTSVLDKTSAFTLFITYRRIGGLIGAYMGLPSFGVIGFFLLALVFLGILTFFQHPYYRPYRAFGSPPLGVRTGLVSIALTPLIFGLAEKFNLVTLVTGFTGTPPFGLLMFLATFSLPIVRTAFYELFKYFHYAAAVTYLGFMFWNTGNEGNSWCYLIPALGYIKNHPFTISSVPSQTTGISAEHNSLVFLVKPFSGFTAVLHFTSLTLEAPEKSFGVDLGGPYGCIRYKLEHGYDSAILVAGGVGITAVVPCSAATARAPTGSLKFKFFMTADGAEHGEKNSTGSDSEKDATAISDSNVTHDLISGSGVSIDFHRPDLSVLLPSLISVRRTVVIGCGPEAMKIELGNTVARAQKKVLAGETQKIPLHTETFGW</sequence>
<gene>
    <name evidence="3" type="ORF">G7Y89_g2795</name>
</gene>
<feature type="transmembrane region" description="Helical" evidence="2">
    <location>
        <begin position="180"/>
        <end position="199"/>
    </location>
</feature>
<accession>A0A8H4W673</accession>
<keyword evidence="1" id="KW-0813">Transport</keyword>
<dbReference type="SUPFAM" id="SSF52343">
    <property type="entry name" value="Ferredoxin reductase-like, C-terminal NADP-linked domain"/>
    <property type="match status" value="1"/>
</dbReference>
<dbReference type="EMBL" id="JAAMPI010000127">
    <property type="protein sequence ID" value="KAF4635307.1"/>
    <property type="molecule type" value="Genomic_DNA"/>
</dbReference>
<evidence type="ECO:0000256" key="1">
    <source>
        <dbReference type="ARBA" id="ARBA00022448"/>
    </source>
</evidence>
<dbReference type="CDD" id="cd06186">
    <property type="entry name" value="NOX_Duox_like_FAD_NADP"/>
    <property type="match status" value="1"/>
</dbReference>
<dbReference type="GO" id="GO:0006879">
    <property type="term" value="P:intracellular iron ion homeostasis"/>
    <property type="evidence" value="ECO:0007669"/>
    <property type="project" value="TreeGrafter"/>
</dbReference>
<evidence type="ECO:0000256" key="2">
    <source>
        <dbReference type="SAM" id="Phobius"/>
    </source>
</evidence>
<dbReference type="InterPro" id="IPR039261">
    <property type="entry name" value="FNR_nucleotide-bd"/>
</dbReference>
<name>A0A8H4W673_9HELO</name>
<keyword evidence="2" id="KW-0472">Membrane</keyword>
<dbReference type="Proteomes" id="UP000566819">
    <property type="component" value="Unassembled WGS sequence"/>
</dbReference>
<dbReference type="InterPro" id="IPR051410">
    <property type="entry name" value="Ferric/Cupric_Reductase"/>
</dbReference>
<feature type="transmembrane region" description="Helical" evidence="2">
    <location>
        <begin position="205"/>
        <end position="226"/>
    </location>
</feature>
<proteinExistence type="predicted"/>
<dbReference type="GO" id="GO:0015677">
    <property type="term" value="P:copper ion import"/>
    <property type="evidence" value="ECO:0007669"/>
    <property type="project" value="TreeGrafter"/>
</dbReference>
<keyword evidence="2" id="KW-0812">Transmembrane</keyword>
<protein>
    <recommendedName>
        <fullName evidence="5">FAD-binding FR-type domain-containing protein</fullName>
    </recommendedName>
</protein>
<feature type="transmembrane region" description="Helical" evidence="2">
    <location>
        <begin position="238"/>
        <end position="256"/>
    </location>
</feature>
<evidence type="ECO:0008006" key="5">
    <source>
        <dbReference type="Google" id="ProtNLM"/>
    </source>
</evidence>
<dbReference type="GO" id="GO:0000293">
    <property type="term" value="F:ferric-chelate reductase activity"/>
    <property type="evidence" value="ECO:0007669"/>
    <property type="project" value="TreeGrafter"/>
</dbReference>
<feature type="transmembrane region" description="Helical" evidence="2">
    <location>
        <begin position="84"/>
        <end position="103"/>
    </location>
</feature>
<reference evidence="3 4" key="1">
    <citation type="submission" date="2020-03" db="EMBL/GenBank/DDBJ databases">
        <title>Draft Genome Sequence of Cudoniella acicularis.</title>
        <authorList>
            <person name="Buettner E."/>
            <person name="Kellner H."/>
        </authorList>
    </citation>
    <scope>NUCLEOTIDE SEQUENCE [LARGE SCALE GENOMIC DNA]</scope>
    <source>
        <strain evidence="3 4">DSM 108380</strain>
    </source>
</reference>
<evidence type="ECO:0000313" key="3">
    <source>
        <dbReference type="EMBL" id="KAF4635307.1"/>
    </source>
</evidence>
<dbReference type="Gene3D" id="3.40.50.80">
    <property type="entry name" value="Nucleotide-binding domain of ferredoxin-NADP reductase (FNR) module"/>
    <property type="match status" value="1"/>
</dbReference>
<organism evidence="3 4">
    <name type="scientific">Cudoniella acicularis</name>
    <dbReference type="NCBI Taxonomy" id="354080"/>
    <lineage>
        <taxon>Eukaryota</taxon>
        <taxon>Fungi</taxon>
        <taxon>Dikarya</taxon>
        <taxon>Ascomycota</taxon>
        <taxon>Pezizomycotina</taxon>
        <taxon>Leotiomycetes</taxon>
        <taxon>Helotiales</taxon>
        <taxon>Tricladiaceae</taxon>
        <taxon>Cudoniella</taxon>
    </lineage>
</organism>
<evidence type="ECO:0000313" key="4">
    <source>
        <dbReference type="Proteomes" id="UP000566819"/>
    </source>
</evidence>